<accession>A0A9J6GX86</accession>
<protein>
    <submittedName>
        <fullName evidence="2">Uncharacterized protein</fullName>
    </submittedName>
</protein>
<evidence type="ECO:0000256" key="1">
    <source>
        <dbReference type="SAM" id="MobiDB-lite"/>
    </source>
</evidence>
<proteinExistence type="predicted"/>
<feature type="compositionally biased region" description="Polar residues" evidence="1">
    <location>
        <begin position="261"/>
        <end position="271"/>
    </location>
</feature>
<feature type="region of interest" description="Disordered" evidence="1">
    <location>
        <begin position="43"/>
        <end position="64"/>
    </location>
</feature>
<reference evidence="2 3" key="1">
    <citation type="journal article" date="2020" name="Cell">
        <title>Large-Scale Comparative Analyses of Tick Genomes Elucidate Their Genetic Diversity and Vector Capacities.</title>
        <authorList>
            <consortium name="Tick Genome and Microbiome Consortium (TIGMIC)"/>
            <person name="Jia N."/>
            <person name="Wang J."/>
            <person name="Shi W."/>
            <person name="Du L."/>
            <person name="Sun Y."/>
            <person name="Zhan W."/>
            <person name="Jiang J.F."/>
            <person name="Wang Q."/>
            <person name="Zhang B."/>
            <person name="Ji P."/>
            <person name="Bell-Sakyi L."/>
            <person name="Cui X.M."/>
            <person name="Yuan T.T."/>
            <person name="Jiang B.G."/>
            <person name="Yang W.F."/>
            <person name="Lam T.T."/>
            <person name="Chang Q.C."/>
            <person name="Ding S.J."/>
            <person name="Wang X.J."/>
            <person name="Zhu J.G."/>
            <person name="Ruan X.D."/>
            <person name="Zhao L."/>
            <person name="Wei J.T."/>
            <person name="Ye R.Z."/>
            <person name="Que T.C."/>
            <person name="Du C.H."/>
            <person name="Zhou Y.H."/>
            <person name="Cheng J.X."/>
            <person name="Dai P.F."/>
            <person name="Guo W.B."/>
            <person name="Han X.H."/>
            <person name="Huang E.J."/>
            <person name="Li L.F."/>
            <person name="Wei W."/>
            <person name="Gao Y.C."/>
            <person name="Liu J.Z."/>
            <person name="Shao H.Z."/>
            <person name="Wang X."/>
            <person name="Wang C.C."/>
            <person name="Yang T.C."/>
            <person name="Huo Q.B."/>
            <person name="Li W."/>
            <person name="Chen H.Y."/>
            <person name="Chen S.E."/>
            <person name="Zhou L.G."/>
            <person name="Ni X.B."/>
            <person name="Tian J.H."/>
            <person name="Sheng Y."/>
            <person name="Liu T."/>
            <person name="Pan Y.S."/>
            <person name="Xia L.Y."/>
            <person name="Li J."/>
            <person name="Zhao F."/>
            <person name="Cao W.C."/>
        </authorList>
    </citation>
    <scope>NUCLEOTIDE SEQUENCE [LARGE SCALE GENOMIC DNA]</scope>
    <source>
        <strain evidence="2">HaeL-2018</strain>
    </source>
</reference>
<feature type="compositionally biased region" description="Basic and acidic residues" evidence="1">
    <location>
        <begin position="243"/>
        <end position="260"/>
    </location>
</feature>
<organism evidence="2 3">
    <name type="scientific">Haemaphysalis longicornis</name>
    <name type="common">Bush tick</name>
    <dbReference type="NCBI Taxonomy" id="44386"/>
    <lineage>
        <taxon>Eukaryota</taxon>
        <taxon>Metazoa</taxon>
        <taxon>Ecdysozoa</taxon>
        <taxon>Arthropoda</taxon>
        <taxon>Chelicerata</taxon>
        <taxon>Arachnida</taxon>
        <taxon>Acari</taxon>
        <taxon>Parasitiformes</taxon>
        <taxon>Ixodida</taxon>
        <taxon>Ixodoidea</taxon>
        <taxon>Ixodidae</taxon>
        <taxon>Haemaphysalinae</taxon>
        <taxon>Haemaphysalis</taxon>
    </lineage>
</organism>
<dbReference type="OrthoDB" id="3039988at2759"/>
<evidence type="ECO:0000313" key="2">
    <source>
        <dbReference type="EMBL" id="KAH9380138.1"/>
    </source>
</evidence>
<feature type="region of interest" description="Disordered" evidence="1">
    <location>
        <begin position="230"/>
        <end position="271"/>
    </location>
</feature>
<comment type="caution">
    <text evidence="2">The sequence shown here is derived from an EMBL/GenBank/DDBJ whole genome shotgun (WGS) entry which is preliminary data.</text>
</comment>
<dbReference type="VEuPathDB" id="VectorBase:HLOH_049063"/>
<keyword evidence="3" id="KW-1185">Reference proteome</keyword>
<name>A0A9J6GX86_HAELO</name>
<sequence>MKAISAPGFEPLTCLRLGNSTTIVITFLGKKVPFMVYVGRKAHGRPQSRMPQDLPQGRRVPARPTNSQMLGLRRSTDFGPTRVPPPSVLSAEAPIQRPVSHIPRGSYHRSTAEREEACPRTRGVPAHCLWMLAKRLQTNGPNPGTGETVPRNRPKAEGNQDVAPMLIQACLQNKATKHHEGNRSIADDYVAISGAGADSRLLEENAILTAELAYLRAELSAMREEFLGTRSIAKARTQSSPPENRKRAEKSPIPPKEQHPNHPQNAKPTPSIPSLQQIEELITRSTESIQATLEKHFTDPMLQFDARVTAGIVRL</sequence>
<dbReference type="AlphaFoldDB" id="A0A9J6GX86"/>
<gene>
    <name evidence="2" type="ORF">HPB48_009242</name>
</gene>
<dbReference type="EMBL" id="JABSTR010000010">
    <property type="protein sequence ID" value="KAH9380138.1"/>
    <property type="molecule type" value="Genomic_DNA"/>
</dbReference>
<dbReference type="Proteomes" id="UP000821853">
    <property type="component" value="Chromosome 8"/>
</dbReference>
<evidence type="ECO:0000313" key="3">
    <source>
        <dbReference type="Proteomes" id="UP000821853"/>
    </source>
</evidence>